<evidence type="ECO:0000313" key="2">
    <source>
        <dbReference type="EMBL" id="MEU9577556.1"/>
    </source>
</evidence>
<accession>A0ABV3EN51</accession>
<proteinExistence type="predicted"/>
<sequence length="219" mass="23295">MHDKPLSRITGRPRHRRPGAPDAPGGGAGPDGFGLDEDKVGAFAAGTLGPEDETRLAEEVAALLPLRWSLSPRAEELLSQVNDRLGGNRRLMEWLDGHPGLPRLTARLVVLTENLDHFGENGAVVDAVRAHRGRSPLPAELRDVLPPDTDEATLSAIAHRVEELLGERRAQDATRLALVTTDWLGGVARGAAPDSPEVAETGELMSHLHADIAQAAAAS</sequence>
<gene>
    <name evidence="2" type="ORF">AB0D95_09865</name>
</gene>
<comment type="caution">
    <text evidence="2">The sequence shown here is derived from an EMBL/GenBank/DDBJ whole genome shotgun (WGS) entry which is preliminary data.</text>
</comment>
<organism evidence="2 3">
    <name type="scientific">Streptomyces chilikensis</name>
    <dbReference type="NCBI Taxonomy" id="1194079"/>
    <lineage>
        <taxon>Bacteria</taxon>
        <taxon>Bacillati</taxon>
        <taxon>Actinomycetota</taxon>
        <taxon>Actinomycetes</taxon>
        <taxon>Kitasatosporales</taxon>
        <taxon>Streptomycetaceae</taxon>
        <taxon>Streptomyces</taxon>
    </lineage>
</organism>
<keyword evidence="3" id="KW-1185">Reference proteome</keyword>
<feature type="region of interest" description="Disordered" evidence="1">
    <location>
        <begin position="1"/>
        <end position="38"/>
    </location>
</feature>
<dbReference type="Proteomes" id="UP001551584">
    <property type="component" value="Unassembled WGS sequence"/>
</dbReference>
<dbReference type="RefSeq" id="WP_359270861.1">
    <property type="nucleotide sequence ID" value="NZ_JBEZNA010000016.1"/>
</dbReference>
<name>A0ABV3EN51_9ACTN</name>
<evidence type="ECO:0000256" key="1">
    <source>
        <dbReference type="SAM" id="MobiDB-lite"/>
    </source>
</evidence>
<dbReference type="EMBL" id="JBEZNA010000016">
    <property type="protein sequence ID" value="MEU9577556.1"/>
    <property type="molecule type" value="Genomic_DNA"/>
</dbReference>
<protein>
    <submittedName>
        <fullName evidence="2">Uncharacterized protein</fullName>
    </submittedName>
</protein>
<reference evidence="2 3" key="1">
    <citation type="submission" date="2024-06" db="EMBL/GenBank/DDBJ databases">
        <title>The Natural Products Discovery Center: Release of the First 8490 Sequenced Strains for Exploring Actinobacteria Biosynthetic Diversity.</title>
        <authorList>
            <person name="Kalkreuter E."/>
            <person name="Kautsar S.A."/>
            <person name="Yang D."/>
            <person name="Bader C.D."/>
            <person name="Teijaro C.N."/>
            <person name="Fluegel L."/>
            <person name="Davis C.M."/>
            <person name="Simpson J.R."/>
            <person name="Lauterbach L."/>
            <person name="Steele A.D."/>
            <person name="Gui C."/>
            <person name="Meng S."/>
            <person name="Li G."/>
            <person name="Viehrig K."/>
            <person name="Ye F."/>
            <person name="Su P."/>
            <person name="Kiefer A.F."/>
            <person name="Nichols A."/>
            <person name="Cepeda A.J."/>
            <person name="Yan W."/>
            <person name="Fan B."/>
            <person name="Jiang Y."/>
            <person name="Adhikari A."/>
            <person name="Zheng C.-J."/>
            <person name="Schuster L."/>
            <person name="Cowan T.M."/>
            <person name="Smanski M.J."/>
            <person name="Chevrette M.G."/>
            <person name="De Carvalho L.P.S."/>
            <person name="Shen B."/>
        </authorList>
    </citation>
    <scope>NUCLEOTIDE SEQUENCE [LARGE SCALE GENOMIC DNA]</scope>
    <source>
        <strain evidence="2 3">NPDC048117</strain>
    </source>
</reference>
<evidence type="ECO:0000313" key="3">
    <source>
        <dbReference type="Proteomes" id="UP001551584"/>
    </source>
</evidence>